<proteinExistence type="predicted"/>
<comment type="caution">
    <text evidence="1">The sequence shown here is derived from an EMBL/GenBank/DDBJ whole genome shotgun (WGS) entry which is preliminary data.</text>
</comment>
<gene>
    <name evidence="1" type="ORF">N8T08_005086</name>
</gene>
<evidence type="ECO:0000313" key="1">
    <source>
        <dbReference type="EMBL" id="KAK1149537.1"/>
    </source>
</evidence>
<sequence>MGGIPFKSTGCNTCRRRKVKCDETKPQCLRCVKNGHVCTGYERNRVFIHKSTDTMEQSSQKPVQPSKAVAYNPGSRRSNQLETEIPRLDVNTEVRIQLLQSFIDWYSPQSQSNRHILHTLPDLSRGSRLLDKAITSLSSAFLAKQNKDDHLLQYSTRLYGNTIRTLHGQINSGNILGKDVLYTTVIFQIYELINCSPPGFMAWIAHVQGSNAVIGQCAERKDESIAENLFHRQLKYVTLCDAVGKRKTAAFYNSSAWGTRSSQDIFSGHIQFPSLACAESHQTYWATLVLLYPLIDQLLGILGQPGDAYTLAKTCPTPSDQTDTETTPGSESAADFTALTEHYADEICRSVLYCIQPDLKTMGAQLILAPLSQAAQFYSVQEIIPKHQWCQSVFMTLSHLGLGIGPLLKDMVWPKYRISQRQESTSPKVESPEGDS</sequence>
<accession>A0ACC3BFE7</accession>
<dbReference type="EMBL" id="JAOPJF010000003">
    <property type="protein sequence ID" value="KAK1149537.1"/>
    <property type="molecule type" value="Genomic_DNA"/>
</dbReference>
<evidence type="ECO:0000313" key="2">
    <source>
        <dbReference type="Proteomes" id="UP001177260"/>
    </source>
</evidence>
<organism evidence="1 2">
    <name type="scientific">Aspergillus melleus</name>
    <dbReference type="NCBI Taxonomy" id="138277"/>
    <lineage>
        <taxon>Eukaryota</taxon>
        <taxon>Fungi</taxon>
        <taxon>Dikarya</taxon>
        <taxon>Ascomycota</taxon>
        <taxon>Pezizomycotina</taxon>
        <taxon>Eurotiomycetes</taxon>
        <taxon>Eurotiomycetidae</taxon>
        <taxon>Eurotiales</taxon>
        <taxon>Aspergillaceae</taxon>
        <taxon>Aspergillus</taxon>
        <taxon>Aspergillus subgen. Circumdati</taxon>
    </lineage>
</organism>
<keyword evidence="2" id="KW-1185">Reference proteome</keyword>
<reference evidence="1 2" key="1">
    <citation type="journal article" date="2023" name="ACS Omega">
        <title>Identification of the Neoaspergillic Acid Biosynthesis Gene Cluster by Establishing an In Vitro CRISPR-Ribonucleoprotein Genetic System in Aspergillus melleus.</title>
        <authorList>
            <person name="Yuan B."/>
            <person name="Grau M.F."/>
            <person name="Murata R.M."/>
            <person name="Torok T."/>
            <person name="Venkateswaran K."/>
            <person name="Stajich J.E."/>
            <person name="Wang C.C.C."/>
        </authorList>
    </citation>
    <scope>NUCLEOTIDE SEQUENCE [LARGE SCALE GENOMIC DNA]</scope>
    <source>
        <strain evidence="1 2">IMV 1140</strain>
    </source>
</reference>
<dbReference type="Proteomes" id="UP001177260">
    <property type="component" value="Unassembled WGS sequence"/>
</dbReference>
<protein>
    <submittedName>
        <fullName evidence="1">Uncharacterized protein</fullName>
    </submittedName>
</protein>
<name>A0ACC3BFE7_9EURO</name>